<gene>
    <name evidence="2" type="ORF">SISNIDRAFT_537004</name>
</gene>
<keyword evidence="3" id="KW-1185">Reference proteome</keyword>
<feature type="region of interest" description="Disordered" evidence="1">
    <location>
        <begin position="109"/>
        <end position="150"/>
    </location>
</feature>
<reference evidence="2 3" key="1">
    <citation type="journal article" date="2016" name="Mol. Biol. Evol.">
        <title>Comparative Genomics of Early-Diverging Mushroom-Forming Fungi Provides Insights into the Origins of Lignocellulose Decay Capabilities.</title>
        <authorList>
            <person name="Nagy L.G."/>
            <person name="Riley R."/>
            <person name="Tritt A."/>
            <person name="Adam C."/>
            <person name="Daum C."/>
            <person name="Floudas D."/>
            <person name="Sun H."/>
            <person name="Yadav J.S."/>
            <person name="Pangilinan J."/>
            <person name="Larsson K.H."/>
            <person name="Matsuura K."/>
            <person name="Barry K."/>
            <person name="Labutti K."/>
            <person name="Kuo R."/>
            <person name="Ohm R.A."/>
            <person name="Bhattacharya S.S."/>
            <person name="Shirouzu T."/>
            <person name="Yoshinaga Y."/>
            <person name="Martin F.M."/>
            <person name="Grigoriev I.V."/>
            <person name="Hibbett D.S."/>
        </authorList>
    </citation>
    <scope>NUCLEOTIDE SEQUENCE [LARGE SCALE GENOMIC DNA]</scope>
    <source>
        <strain evidence="2 3">HHB9708</strain>
    </source>
</reference>
<sequence length="343" mass="37364">MFQDGNGYPPYDPSYARGSETALQGPAHQQGAHISHASVHRPQTFYNAMPVSNSHVHPQTYGTSTNNGGRMIEVPTPAMVPSQQISNSATHSSHWVHPATLSAALSNQRQSGNIQNGNVSPSLSDFARGLDEFGMGMGTPRPTNTSPTHAPYSPVYPSACTVDNAVAARPVLNTRFEYALRHDQMATTDYTTPGHSTTTDIIPAEAEEDPSYPPITALTPESIGSSTSDEAKSSSQRHKANGAAKGSEAPATLRPINQRLAEEKAKDKLDKSFAKLRAATHEDHKVHKADLLNRVADKYQELGKSNTELKKTTETQRDHMLLLQKRVVYLEDLIKQGGWQHLL</sequence>
<dbReference type="EMBL" id="KV419399">
    <property type="protein sequence ID" value="KZS96374.1"/>
    <property type="molecule type" value="Genomic_DNA"/>
</dbReference>
<dbReference type="AlphaFoldDB" id="A0A164XWZ5"/>
<protein>
    <submittedName>
        <fullName evidence="2">Uncharacterized protein</fullName>
    </submittedName>
</protein>
<feature type="compositionally biased region" description="Polar residues" evidence="1">
    <location>
        <begin position="109"/>
        <end position="123"/>
    </location>
</feature>
<organism evidence="2 3">
    <name type="scientific">Sistotremastrum niveocremeum HHB9708</name>
    <dbReference type="NCBI Taxonomy" id="1314777"/>
    <lineage>
        <taxon>Eukaryota</taxon>
        <taxon>Fungi</taxon>
        <taxon>Dikarya</taxon>
        <taxon>Basidiomycota</taxon>
        <taxon>Agaricomycotina</taxon>
        <taxon>Agaricomycetes</taxon>
        <taxon>Sistotremastrales</taxon>
        <taxon>Sistotremastraceae</taxon>
        <taxon>Sertulicium</taxon>
        <taxon>Sertulicium niveocremeum</taxon>
    </lineage>
</organism>
<name>A0A164XWZ5_9AGAM</name>
<proteinExistence type="predicted"/>
<accession>A0A164XWZ5</accession>
<evidence type="ECO:0000256" key="1">
    <source>
        <dbReference type="SAM" id="MobiDB-lite"/>
    </source>
</evidence>
<evidence type="ECO:0000313" key="2">
    <source>
        <dbReference type="EMBL" id="KZS96374.1"/>
    </source>
</evidence>
<evidence type="ECO:0000313" key="3">
    <source>
        <dbReference type="Proteomes" id="UP000076722"/>
    </source>
</evidence>
<feature type="region of interest" description="Disordered" evidence="1">
    <location>
        <begin position="1"/>
        <end position="34"/>
    </location>
</feature>
<dbReference type="Proteomes" id="UP000076722">
    <property type="component" value="Unassembled WGS sequence"/>
</dbReference>
<feature type="region of interest" description="Disordered" evidence="1">
    <location>
        <begin position="205"/>
        <end position="255"/>
    </location>
</feature>